<feature type="domain" description="Homogentisate 1,2-dioxygenase N-terminal" evidence="11">
    <location>
        <begin position="93"/>
        <end position="253"/>
    </location>
</feature>
<dbReference type="PANTHER" id="PTHR11056">
    <property type="entry name" value="HOMOGENTISATE 1,2-DIOXYGENASE"/>
    <property type="match status" value="1"/>
</dbReference>
<reference evidence="12" key="1">
    <citation type="journal article" date="2023" name="Mol. Phylogenet. Evol.">
        <title>Genome-scale phylogeny and comparative genomics of the fungal order Sordariales.</title>
        <authorList>
            <person name="Hensen N."/>
            <person name="Bonometti L."/>
            <person name="Westerberg I."/>
            <person name="Brannstrom I.O."/>
            <person name="Guillou S."/>
            <person name="Cros-Aarteil S."/>
            <person name="Calhoun S."/>
            <person name="Haridas S."/>
            <person name="Kuo A."/>
            <person name="Mondo S."/>
            <person name="Pangilinan J."/>
            <person name="Riley R."/>
            <person name="LaButti K."/>
            <person name="Andreopoulos B."/>
            <person name="Lipzen A."/>
            <person name="Chen C."/>
            <person name="Yan M."/>
            <person name="Daum C."/>
            <person name="Ng V."/>
            <person name="Clum A."/>
            <person name="Steindorff A."/>
            <person name="Ohm R.A."/>
            <person name="Martin F."/>
            <person name="Silar P."/>
            <person name="Natvig D.O."/>
            <person name="Lalanne C."/>
            <person name="Gautier V."/>
            <person name="Ament-Velasquez S.L."/>
            <person name="Kruys A."/>
            <person name="Hutchinson M.I."/>
            <person name="Powell A.J."/>
            <person name="Barry K."/>
            <person name="Miller A.N."/>
            <person name="Grigoriev I.V."/>
            <person name="Debuchy R."/>
            <person name="Gladieux P."/>
            <person name="Hiltunen Thoren M."/>
            <person name="Johannesson H."/>
        </authorList>
    </citation>
    <scope>NUCLEOTIDE SEQUENCE</scope>
    <source>
        <strain evidence="12">CBS 955.72</strain>
    </source>
</reference>
<evidence type="ECO:0000259" key="11">
    <source>
        <dbReference type="Pfam" id="PF20510"/>
    </source>
</evidence>
<dbReference type="GO" id="GO:0046872">
    <property type="term" value="F:metal ion binding"/>
    <property type="evidence" value="ECO:0007669"/>
    <property type="project" value="UniProtKB-KW"/>
</dbReference>
<keyword evidence="5 9" id="KW-0479">Metal-binding</keyword>
<dbReference type="InterPro" id="IPR046451">
    <property type="entry name" value="HgmA_C"/>
</dbReference>
<evidence type="ECO:0000259" key="10">
    <source>
        <dbReference type="Pfam" id="PF04209"/>
    </source>
</evidence>
<feature type="domain" description="Homogentisate 1,2-dioxygenase N-terminal" evidence="11">
    <location>
        <begin position="38"/>
        <end position="76"/>
    </location>
</feature>
<evidence type="ECO:0000256" key="9">
    <source>
        <dbReference type="PIRSR" id="PIRSR605708-2"/>
    </source>
</evidence>
<comment type="caution">
    <text evidence="12">The sequence shown here is derived from an EMBL/GenBank/DDBJ whole genome shotgun (WGS) entry which is preliminary data.</text>
</comment>
<dbReference type="EC" id="1.13.11.5" evidence="4"/>
<evidence type="ECO:0000256" key="6">
    <source>
        <dbReference type="ARBA" id="ARBA00022964"/>
    </source>
</evidence>
<organism evidence="12 13">
    <name type="scientific">Lasiosphaeria hispida</name>
    <dbReference type="NCBI Taxonomy" id="260671"/>
    <lineage>
        <taxon>Eukaryota</taxon>
        <taxon>Fungi</taxon>
        <taxon>Dikarya</taxon>
        <taxon>Ascomycota</taxon>
        <taxon>Pezizomycotina</taxon>
        <taxon>Sordariomycetes</taxon>
        <taxon>Sordariomycetidae</taxon>
        <taxon>Sordariales</taxon>
        <taxon>Lasiosphaeriaceae</taxon>
        <taxon>Lasiosphaeria</taxon>
    </lineage>
</organism>
<name>A0AAJ0H7A3_9PEZI</name>
<accession>A0AAJ0H7A3</accession>
<dbReference type="InterPro" id="IPR011051">
    <property type="entry name" value="RmlC_Cupin_sf"/>
</dbReference>
<feature type="binding site" evidence="9">
    <location>
        <position position="307"/>
    </location>
    <ligand>
        <name>homogentisate</name>
        <dbReference type="ChEBI" id="CHEBI:16169"/>
    </ligand>
</feature>
<comment type="similarity">
    <text evidence="3">Belongs to the homogentisate dioxygenase family.</text>
</comment>
<dbReference type="GO" id="GO:0004411">
    <property type="term" value="F:homogentisate 1,2-dioxygenase activity"/>
    <property type="evidence" value="ECO:0007669"/>
    <property type="project" value="UniProtKB-EC"/>
</dbReference>
<dbReference type="EMBL" id="JAUIQD010000008">
    <property type="protein sequence ID" value="KAK3341953.1"/>
    <property type="molecule type" value="Genomic_DNA"/>
</dbReference>
<feature type="binding site" evidence="9">
    <location>
        <position position="278"/>
    </location>
    <ligand>
        <name>Fe cation</name>
        <dbReference type="ChEBI" id="CHEBI:24875"/>
    </ligand>
</feature>
<keyword evidence="13" id="KW-1185">Reference proteome</keyword>
<evidence type="ECO:0000256" key="5">
    <source>
        <dbReference type="ARBA" id="ARBA00022723"/>
    </source>
</evidence>
<feature type="domain" description="Homogentisate 1,2-dioxygenase C-terminal" evidence="10">
    <location>
        <begin position="260"/>
        <end position="357"/>
    </location>
</feature>
<evidence type="ECO:0000313" key="12">
    <source>
        <dbReference type="EMBL" id="KAK3341953.1"/>
    </source>
</evidence>
<dbReference type="Pfam" id="PF20510">
    <property type="entry name" value="HgmA_N"/>
    <property type="match status" value="2"/>
</dbReference>
<dbReference type="Gene3D" id="2.60.120.10">
    <property type="entry name" value="Jelly Rolls"/>
    <property type="match status" value="1"/>
</dbReference>
<comment type="pathway">
    <text evidence="2">Amino-acid degradation; L-phenylalanine degradation; acetoacetate and fumarate from L-phenylalanine: step 4/6.</text>
</comment>
<evidence type="ECO:0000256" key="2">
    <source>
        <dbReference type="ARBA" id="ARBA00004704"/>
    </source>
</evidence>
<proteinExistence type="inferred from homology"/>
<comment type="cofactor">
    <cofactor evidence="1 9">
        <name>Fe cation</name>
        <dbReference type="ChEBI" id="CHEBI:24875"/>
    </cofactor>
</comment>
<dbReference type="GO" id="GO:0006559">
    <property type="term" value="P:L-phenylalanine catabolic process"/>
    <property type="evidence" value="ECO:0007669"/>
    <property type="project" value="InterPro"/>
</dbReference>
<dbReference type="InterPro" id="IPR014710">
    <property type="entry name" value="RmlC-like_jellyroll"/>
</dbReference>
<dbReference type="InterPro" id="IPR005708">
    <property type="entry name" value="Homogentis_dOase"/>
</dbReference>
<keyword evidence="8 9" id="KW-0408">Iron</keyword>
<dbReference type="GO" id="GO:0006570">
    <property type="term" value="P:tyrosine metabolic process"/>
    <property type="evidence" value="ECO:0007669"/>
    <property type="project" value="InterPro"/>
</dbReference>
<feature type="binding site" evidence="9">
    <location>
        <position position="287"/>
    </location>
    <ligand>
        <name>homogentisate</name>
        <dbReference type="ChEBI" id="CHEBI:16169"/>
    </ligand>
</feature>
<feature type="binding site" evidence="9">
    <location>
        <position position="272"/>
    </location>
    <ligand>
        <name>Fe cation</name>
        <dbReference type="ChEBI" id="CHEBI:24875"/>
    </ligand>
</feature>
<dbReference type="GO" id="GO:0005737">
    <property type="term" value="C:cytoplasm"/>
    <property type="evidence" value="ECO:0007669"/>
    <property type="project" value="TreeGrafter"/>
</dbReference>
<dbReference type="InterPro" id="IPR046452">
    <property type="entry name" value="HgmA_N"/>
</dbReference>
<evidence type="ECO:0000256" key="7">
    <source>
        <dbReference type="ARBA" id="ARBA00023002"/>
    </source>
</evidence>
<evidence type="ECO:0000313" key="13">
    <source>
        <dbReference type="Proteomes" id="UP001275084"/>
    </source>
</evidence>
<keyword evidence="6" id="KW-0223">Dioxygenase</keyword>
<dbReference type="PANTHER" id="PTHR11056:SF0">
    <property type="entry name" value="HOMOGENTISATE 1,2-DIOXYGENASE"/>
    <property type="match status" value="1"/>
</dbReference>
<gene>
    <name evidence="12" type="ORF">B0T25DRAFT_594305</name>
</gene>
<protein>
    <recommendedName>
        <fullName evidence="4">homogentisate 1,2-dioxygenase</fullName>
        <ecNumber evidence="4">1.13.11.5</ecNumber>
    </recommendedName>
</protein>
<dbReference type="Proteomes" id="UP001275084">
    <property type="component" value="Unassembled WGS sequence"/>
</dbReference>
<evidence type="ECO:0000256" key="3">
    <source>
        <dbReference type="ARBA" id="ARBA00007757"/>
    </source>
</evidence>
<dbReference type="CDD" id="cd07000">
    <property type="entry name" value="cupin_HGO_N"/>
    <property type="match status" value="1"/>
</dbReference>
<evidence type="ECO:0000256" key="4">
    <source>
        <dbReference type="ARBA" id="ARBA00013127"/>
    </source>
</evidence>
<keyword evidence="7" id="KW-0560">Oxidoreductase</keyword>
<dbReference type="SUPFAM" id="SSF51182">
    <property type="entry name" value="RmlC-like cupins"/>
    <property type="match status" value="1"/>
</dbReference>
<feature type="binding site" evidence="9">
    <location>
        <position position="307"/>
    </location>
    <ligand>
        <name>Fe cation</name>
        <dbReference type="ChEBI" id="CHEBI:24875"/>
    </ligand>
</feature>
<dbReference type="AlphaFoldDB" id="A0AAJ0H7A3"/>
<dbReference type="Pfam" id="PF04209">
    <property type="entry name" value="HgmA_C"/>
    <property type="match status" value="1"/>
</dbReference>
<sequence>MAPAEAIPPANTTTTTPFTGAAASGAFTTTPTAIDPYTYQVGFGNHFASEALTGALPIGYNTPQRYAYNLISEQLNVFTPTNGNVEFTLQDLGLKTITGHGNSMAKEGLAVYIYLANKLIEKRAFCNNNGDILILPQEGRLDIQTEFGKLMVLPGELVVIQAGIKFSVRMPDGAGRGYIQEVFRAHYELPKLGPVGSNGMAQPRDFKTPVASFKVDQSEWTVVVKLVGKLFTYNQGHTPFNVVAWHGNYTPYNDPSIYCQVACNTFRPPYYHRNVCTEIMGMVCGKWALSGSLEPGGLTYEPSYMPHGEGQELWKQATSVELVPQRVGEGSMAFMMHISAHVSLTKYALKRCANLQKMQVVGRIEPPLYSWEKISCAVGRHDYYNVKPQNGE</sequence>
<evidence type="ECO:0000256" key="8">
    <source>
        <dbReference type="ARBA" id="ARBA00023004"/>
    </source>
</evidence>
<reference evidence="12" key="2">
    <citation type="submission" date="2023-06" db="EMBL/GenBank/DDBJ databases">
        <authorList>
            <consortium name="Lawrence Berkeley National Laboratory"/>
            <person name="Haridas S."/>
            <person name="Hensen N."/>
            <person name="Bonometti L."/>
            <person name="Westerberg I."/>
            <person name="Brannstrom I.O."/>
            <person name="Guillou S."/>
            <person name="Cros-Aarteil S."/>
            <person name="Calhoun S."/>
            <person name="Kuo A."/>
            <person name="Mondo S."/>
            <person name="Pangilinan J."/>
            <person name="Riley R."/>
            <person name="Labutti K."/>
            <person name="Andreopoulos B."/>
            <person name="Lipzen A."/>
            <person name="Chen C."/>
            <person name="Yanf M."/>
            <person name="Daum C."/>
            <person name="Ng V."/>
            <person name="Clum A."/>
            <person name="Steindorff A."/>
            <person name="Ohm R."/>
            <person name="Martin F."/>
            <person name="Silar P."/>
            <person name="Natvig D."/>
            <person name="Lalanne C."/>
            <person name="Gautier V."/>
            <person name="Ament-Velasquez S.L."/>
            <person name="Kruys A."/>
            <person name="Hutchinson M.I."/>
            <person name="Powell A.J."/>
            <person name="Barry K."/>
            <person name="Miller A.N."/>
            <person name="Grigoriev I.V."/>
            <person name="Debuchy R."/>
            <person name="Gladieux P."/>
            <person name="Thoren M.H."/>
            <person name="Johannesson H."/>
        </authorList>
    </citation>
    <scope>NUCLEOTIDE SEQUENCE</scope>
    <source>
        <strain evidence="12">CBS 955.72</strain>
    </source>
</reference>
<evidence type="ECO:0000256" key="1">
    <source>
        <dbReference type="ARBA" id="ARBA00001962"/>
    </source>
</evidence>